<keyword evidence="2 3" id="KW-0040">ANK repeat</keyword>
<dbReference type="SMART" id="SM00248">
    <property type="entry name" value="ANK"/>
    <property type="match status" value="14"/>
</dbReference>
<dbReference type="Proteomes" id="UP000469452">
    <property type="component" value="Unassembled WGS sequence"/>
</dbReference>
<name>A0A6A4Z142_APHAT</name>
<keyword evidence="1" id="KW-0677">Repeat</keyword>
<dbReference type="SUPFAM" id="SSF48403">
    <property type="entry name" value="Ankyrin repeat"/>
    <property type="match status" value="2"/>
</dbReference>
<evidence type="ECO:0000256" key="3">
    <source>
        <dbReference type="PROSITE-ProRule" id="PRU00023"/>
    </source>
</evidence>
<gene>
    <name evidence="4" type="ORF">AaE_015710</name>
</gene>
<proteinExistence type="predicted"/>
<sequence length="551" mass="58763">MGVIVMLRTCTQVGEPSPFIQACKSGDVDAVKAILAELDVDVNEADQVRPRPPSFPDGCTGLMAATMEQSLDVVDLLLLDSRVLINAVDNVCPNSSHVFHADRCLEPLEQERDTAFMIACATGNVPLVTRFVLESSLALNHVNARGMSGFVVACMLGQKDVVLYLKDQEQLNVQHLSMGLYFAGVGGQPDILGLLASLPNVDVNIADPMHGNTALIVASQFGHEDAVKRLLEQESIQINHANKYGGNAFRSACDRGHIAIVDLLLNRPEFALDDLNEGFVAAVANGHLELVRKLLAFPQVDVNYAVQPPDSTVLLTPLTVAASSGHVDVLEELLTRPSIRVNPLDQTFASPLVQASYNGHVEVVNVLLHHPDLDPNQRNDYNNNALYAAVAHGHEAVALRLLAVPGFQVHNLNTAHQNAFMIASCLDQASVVETILALPDVDVNVADVDGKTALLLAVAKAATNVLPLLLAHPSLDVNQTDNNGSSALLVACATGRGDVLRLLLAHPTIDLNLASTDTSTVVLAAALNGAADMLAILVQDKRADVNVVDKL</sequence>
<accession>A0A6A4Z142</accession>
<protein>
    <submittedName>
        <fullName evidence="4">Uncharacterized protein</fullName>
    </submittedName>
</protein>
<evidence type="ECO:0000313" key="4">
    <source>
        <dbReference type="EMBL" id="KAF0702783.1"/>
    </source>
</evidence>
<dbReference type="PROSITE" id="PS50088">
    <property type="entry name" value="ANK_REPEAT"/>
    <property type="match status" value="1"/>
</dbReference>
<dbReference type="InterPro" id="IPR036770">
    <property type="entry name" value="Ankyrin_rpt-contain_sf"/>
</dbReference>
<dbReference type="VEuPathDB" id="FungiDB:H257_07735"/>
<evidence type="ECO:0000256" key="1">
    <source>
        <dbReference type="ARBA" id="ARBA00022737"/>
    </source>
</evidence>
<dbReference type="EMBL" id="VJMI01021017">
    <property type="protein sequence ID" value="KAF0702783.1"/>
    <property type="molecule type" value="Genomic_DNA"/>
</dbReference>
<dbReference type="Gene3D" id="1.25.40.20">
    <property type="entry name" value="Ankyrin repeat-containing domain"/>
    <property type="match status" value="4"/>
</dbReference>
<organism evidence="4 5">
    <name type="scientific">Aphanomyces astaci</name>
    <name type="common">Crayfish plague agent</name>
    <dbReference type="NCBI Taxonomy" id="112090"/>
    <lineage>
        <taxon>Eukaryota</taxon>
        <taxon>Sar</taxon>
        <taxon>Stramenopiles</taxon>
        <taxon>Oomycota</taxon>
        <taxon>Saprolegniomycetes</taxon>
        <taxon>Saprolegniales</taxon>
        <taxon>Verrucalvaceae</taxon>
        <taxon>Aphanomyces</taxon>
    </lineage>
</organism>
<reference evidence="4 5" key="1">
    <citation type="submission" date="2019-06" db="EMBL/GenBank/DDBJ databases">
        <title>Genomics analysis of Aphanomyces spp. identifies a new class of oomycete effector associated with host adaptation.</title>
        <authorList>
            <person name="Gaulin E."/>
        </authorList>
    </citation>
    <scope>NUCLEOTIDE SEQUENCE [LARGE SCALE GENOMIC DNA]</scope>
    <source>
        <strain evidence="4 5">E</strain>
    </source>
</reference>
<dbReference type="AlphaFoldDB" id="A0A6A4Z142"/>
<feature type="repeat" description="ANK" evidence="3">
    <location>
        <begin position="210"/>
        <end position="243"/>
    </location>
</feature>
<dbReference type="PANTHER" id="PTHR24173:SF74">
    <property type="entry name" value="ANKYRIN REPEAT DOMAIN-CONTAINING PROTEIN 16"/>
    <property type="match status" value="1"/>
</dbReference>
<evidence type="ECO:0000313" key="5">
    <source>
        <dbReference type="Proteomes" id="UP000469452"/>
    </source>
</evidence>
<dbReference type="Pfam" id="PF12796">
    <property type="entry name" value="Ank_2"/>
    <property type="match status" value="3"/>
</dbReference>
<evidence type="ECO:0000256" key="2">
    <source>
        <dbReference type="ARBA" id="ARBA00023043"/>
    </source>
</evidence>
<dbReference type="InterPro" id="IPR002110">
    <property type="entry name" value="Ankyrin_rpt"/>
</dbReference>
<comment type="caution">
    <text evidence="4">The sequence shown here is derived from an EMBL/GenBank/DDBJ whole genome shotgun (WGS) entry which is preliminary data.</text>
</comment>
<dbReference type="PANTHER" id="PTHR24173">
    <property type="entry name" value="ANKYRIN REPEAT CONTAINING"/>
    <property type="match status" value="1"/>
</dbReference>